<dbReference type="Pfam" id="PF18614">
    <property type="entry name" value="RNase_II_C_S1"/>
    <property type="match status" value="1"/>
</dbReference>
<dbReference type="GO" id="GO:0006402">
    <property type="term" value="P:mRNA catabolic process"/>
    <property type="evidence" value="ECO:0007669"/>
    <property type="project" value="TreeGrafter"/>
</dbReference>
<dbReference type="Proteomes" id="UP000598297">
    <property type="component" value="Unassembled WGS sequence"/>
</dbReference>
<dbReference type="OrthoDB" id="5800376at2"/>
<dbReference type="EMBL" id="JAAAHS010000079">
    <property type="protein sequence ID" value="NBE52358.1"/>
    <property type="molecule type" value="Genomic_DNA"/>
</dbReference>
<dbReference type="GO" id="GO:0005829">
    <property type="term" value="C:cytosol"/>
    <property type="evidence" value="ECO:0007669"/>
    <property type="project" value="TreeGrafter"/>
</dbReference>
<dbReference type="PANTHER" id="PTHR23355:SF42">
    <property type="entry name" value="RIBONUCLEASE II, CHLOROPLASTIC_MITOCHONDRIAL"/>
    <property type="match status" value="1"/>
</dbReference>
<dbReference type="SUPFAM" id="SSF50249">
    <property type="entry name" value="Nucleic acid-binding proteins"/>
    <property type="match status" value="1"/>
</dbReference>
<name>A0A964XM99_9ACTN</name>
<dbReference type="RefSeq" id="WP_161697216.1">
    <property type="nucleotide sequence ID" value="NZ_JAAAHS010000079.1"/>
</dbReference>
<proteinExistence type="predicted"/>
<dbReference type="AlphaFoldDB" id="A0A964XM99"/>
<dbReference type="GO" id="GO:0003723">
    <property type="term" value="F:RNA binding"/>
    <property type="evidence" value="ECO:0007669"/>
    <property type="project" value="InterPro"/>
</dbReference>
<dbReference type="PANTHER" id="PTHR23355">
    <property type="entry name" value="RIBONUCLEASE"/>
    <property type="match status" value="1"/>
</dbReference>
<dbReference type="InterPro" id="IPR040596">
    <property type="entry name" value="RNase_II_C_S1"/>
</dbReference>
<keyword evidence="3" id="KW-1185">Reference proteome</keyword>
<protein>
    <submittedName>
        <fullName evidence="2">RNB domain-containing ribonuclease</fullName>
    </submittedName>
</protein>
<gene>
    <name evidence="2" type="ORF">GUY60_13165</name>
</gene>
<dbReference type="GO" id="GO:0004540">
    <property type="term" value="F:RNA nuclease activity"/>
    <property type="evidence" value="ECO:0007669"/>
    <property type="project" value="InterPro"/>
</dbReference>
<sequence length="481" mass="52287">MPRRHLHVPPTTEATPLRAALRELRTSLDVPEAFPADVLAEAEAAARAPRLPDEDATDIRFFTIDPPTSTDLDQAMHLSRRKGGGYRVRYAIADVAAFVTPGGALDNEAHARVVTLYFPDEKVPLHPPLLSEGAASLLPDQDVPALLWTIDLDADGRRTEIDVRRALVRSRAKLDYDGVQKAIDGGTAEEPLALLKDIGLLREQQEIERGGISLNVPEQEIVERDGHYALAYRAPLPADAWNAQISLLTGTAAADLMLGYGTGVLRTLPAAPDGAVGRLRRAATALRVDWPHHVPYADLLRALDPREPRHAAFLQECTTLLRGAGYTVFTDGELPDPRVHAAVAAPYTHCTAPLRRLVDRYTGELCLAAVANEQAPEWVRAALPELPKEMADGTRRANTVERECVDIVEAALLRDRVGEVFDAIVVDVKEHEPAVGTVYLEDPAVVARIEGGTADLPLGERLRVKLTQADPGAAKVLFAPE</sequence>
<accession>A0A964XM99</accession>
<dbReference type="InterPro" id="IPR001900">
    <property type="entry name" value="RNase_II/R"/>
</dbReference>
<dbReference type="Pfam" id="PF00773">
    <property type="entry name" value="RNB"/>
    <property type="match status" value="1"/>
</dbReference>
<evidence type="ECO:0000259" key="1">
    <source>
        <dbReference type="SMART" id="SM00955"/>
    </source>
</evidence>
<evidence type="ECO:0000313" key="3">
    <source>
        <dbReference type="Proteomes" id="UP000598297"/>
    </source>
</evidence>
<feature type="domain" description="RNB" evidence="1">
    <location>
        <begin position="53"/>
        <end position="372"/>
    </location>
</feature>
<comment type="caution">
    <text evidence="2">The sequence shown here is derived from an EMBL/GenBank/DDBJ whole genome shotgun (WGS) entry which is preliminary data.</text>
</comment>
<dbReference type="InterPro" id="IPR050180">
    <property type="entry name" value="RNR_Ribonuclease"/>
</dbReference>
<dbReference type="InterPro" id="IPR012340">
    <property type="entry name" value="NA-bd_OB-fold"/>
</dbReference>
<organism evidence="2 3">
    <name type="scientific">Streptomyces boluensis</name>
    <dbReference type="NCBI Taxonomy" id="1775135"/>
    <lineage>
        <taxon>Bacteria</taxon>
        <taxon>Bacillati</taxon>
        <taxon>Actinomycetota</taxon>
        <taxon>Actinomycetes</taxon>
        <taxon>Kitasatosporales</taxon>
        <taxon>Streptomycetaceae</taxon>
        <taxon>Streptomyces</taxon>
    </lineage>
</organism>
<reference evidence="2" key="1">
    <citation type="submission" date="2020-01" db="EMBL/GenBank/DDBJ databases">
        <title>Whole-genome analyses of novel actinobacteria.</title>
        <authorList>
            <person name="Sahin N."/>
        </authorList>
    </citation>
    <scope>NUCLEOTIDE SEQUENCE</scope>
    <source>
        <strain evidence="2">YC537</strain>
    </source>
</reference>
<dbReference type="SMART" id="SM00955">
    <property type="entry name" value="RNB"/>
    <property type="match status" value="1"/>
</dbReference>
<evidence type="ECO:0000313" key="2">
    <source>
        <dbReference type="EMBL" id="NBE52358.1"/>
    </source>
</evidence>